<gene>
    <name evidence="2" type="ORF">PFNF135_05575</name>
</gene>
<sequence length="69" mass="7861">MWKKLTSLKNSNCKSDVSNIEENDKKNVKKSDTQNEDSEKKSTGTSNGMLSIKKKDTNETDKTDEYNLD</sequence>
<proteinExistence type="predicted"/>
<evidence type="ECO:0000313" key="2">
    <source>
        <dbReference type="EMBL" id="ETW39545.1"/>
    </source>
</evidence>
<name>W4I8T4_PLAFA</name>
<feature type="compositionally biased region" description="Basic and acidic residues" evidence="1">
    <location>
        <begin position="53"/>
        <end position="69"/>
    </location>
</feature>
<dbReference type="AlphaFoldDB" id="W4I8T4"/>
<evidence type="ECO:0000313" key="3">
    <source>
        <dbReference type="Proteomes" id="UP000019114"/>
    </source>
</evidence>
<accession>W4I8T4</accession>
<feature type="compositionally biased region" description="Basic and acidic residues" evidence="1">
    <location>
        <begin position="22"/>
        <end position="42"/>
    </location>
</feature>
<organism evidence="2 3">
    <name type="scientific">Plasmodium falciparum NF135/5.C10</name>
    <dbReference type="NCBI Taxonomy" id="1036726"/>
    <lineage>
        <taxon>Eukaryota</taxon>
        <taxon>Sar</taxon>
        <taxon>Alveolata</taxon>
        <taxon>Apicomplexa</taxon>
        <taxon>Aconoidasida</taxon>
        <taxon>Haemosporida</taxon>
        <taxon>Plasmodiidae</taxon>
        <taxon>Plasmodium</taxon>
        <taxon>Plasmodium (Laverania)</taxon>
    </lineage>
</organism>
<protein>
    <submittedName>
        <fullName evidence="2">Uncharacterized protein</fullName>
    </submittedName>
</protein>
<evidence type="ECO:0000256" key="1">
    <source>
        <dbReference type="SAM" id="MobiDB-lite"/>
    </source>
</evidence>
<feature type="region of interest" description="Disordered" evidence="1">
    <location>
        <begin position="1"/>
        <end position="69"/>
    </location>
</feature>
<reference evidence="2 3" key="2">
    <citation type="submission" date="2013-02" db="EMBL/GenBank/DDBJ databases">
        <title>The Genome Sequence of Plasmodium falciparum NF135/5.C10.</title>
        <authorList>
            <consortium name="The Broad Institute Genome Sequencing Platform"/>
            <consortium name="The Broad Institute Genome Sequencing Center for Infectious Disease"/>
            <person name="Neafsey D."/>
            <person name="Cheeseman I."/>
            <person name="Volkman S."/>
            <person name="Adams J."/>
            <person name="Walker B."/>
            <person name="Young S.K."/>
            <person name="Zeng Q."/>
            <person name="Gargeya S."/>
            <person name="Fitzgerald M."/>
            <person name="Haas B."/>
            <person name="Abouelleil A."/>
            <person name="Alvarado L."/>
            <person name="Arachchi H.M."/>
            <person name="Berlin A.M."/>
            <person name="Chapman S.B."/>
            <person name="Dewar J."/>
            <person name="Goldberg J."/>
            <person name="Griggs A."/>
            <person name="Gujja S."/>
            <person name="Hansen M."/>
            <person name="Howarth C."/>
            <person name="Imamovic A."/>
            <person name="Larimer J."/>
            <person name="McCowan C."/>
            <person name="Murphy C."/>
            <person name="Neiman D."/>
            <person name="Pearson M."/>
            <person name="Priest M."/>
            <person name="Roberts A."/>
            <person name="Saif S."/>
            <person name="Shea T."/>
            <person name="Sisk P."/>
            <person name="Sykes S."/>
            <person name="Wortman J."/>
            <person name="Nusbaum C."/>
            <person name="Birren B."/>
        </authorList>
    </citation>
    <scope>NUCLEOTIDE SEQUENCE [LARGE SCALE GENOMIC DNA]</scope>
    <source>
        <strain evidence="2 3">NF135/5.C10</strain>
    </source>
</reference>
<feature type="compositionally biased region" description="Polar residues" evidence="1">
    <location>
        <begin position="7"/>
        <end position="20"/>
    </location>
</feature>
<dbReference type="Proteomes" id="UP000019114">
    <property type="component" value="Unassembled WGS sequence"/>
</dbReference>
<reference evidence="2 3" key="1">
    <citation type="submission" date="2013-02" db="EMBL/GenBank/DDBJ databases">
        <title>The Genome Annotation of Plasmodium falciparum NF135/5.C10.</title>
        <authorList>
            <consortium name="The Broad Institute Genome Sequencing Platform"/>
            <consortium name="The Broad Institute Genome Sequencing Center for Infectious Disease"/>
            <person name="Neafsey D."/>
            <person name="Hoffman S."/>
            <person name="Volkman S."/>
            <person name="Rosenthal P."/>
            <person name="Walker B."/>
            <person name="Young S.K."/>
            <person name="Zeng Q."/>
            <person name="Gargeya S."/>
            <person name="Fitzgerald M."/>
            <person name="Haas B."/>
            <person name="Abouelleil A."/>
            <person name="Allen A.W."/>
            <person name="Alvarado L."/>
            <person name="Arachchi H.M."/>
            <person name="Berlin A.M."/>
            <person name="Chapman S.B."/>
            <person name="Gainer-Dewar J."/>
            <person name="Goldberg J."/>
            <person name="Griggs A."/>
            <person name="Gujja S."/>
            <person name="Hansen M."/>
            <person name="Howarth C."/>
            <person name="Imamovic A."/>
            <person name="Ireland A."/>
            <person name="Larimer J."/>
            <person name="McCowan C."/>
            <person name="Murphy C."/>
            <person name="Pearson M."/>
            <person name="Poon T.W."/>
            <person name="Priest M."/>
            <person name="Roberts A."/>
            <person name="Saif S."/>
            <person name="Shea T."/>
            <person name="Sisk P."/>
            <person name="Sykes S."/>
            <person name="Wortman J."/>
            <person name="Nusbaum C."/>
            <person name="Birren B."/>
        </authorList>
    </citation>
    <scope>NUCLEOTIDE SEQUENCE [LARGE SCALE GENOMIC DNA]</scope>
    <source>
        <strain evidence="2 3">NF135/5.C10</strain>
    </source>
</reference>
<dbReference type="EMBL" id="KI926126">
    <property type="protein sequence ID" value="ETW39545.1"/>
    <property type="molecule type" value="Genomic_DNA"/>
</dbReference>